<dbReference type="AlphaFoldDB" id="A0A0F9VA85"/>
<accession>A0A0F9VA85</accession>
<proteinExistence type="predicted"/>
<organism evidence="2">
    <name type="scientific">marine sediment metagenome</name>
    <dbReference type="NCBI Taxonomy" id="412755"/>
    <lineage>
        <taxon>unclassified sequences</taxon>
        <taxon>metagenomes</taxon>
        <taxon>ecological metagenomes</taxon>
    </lineage>
</organism>
<evidence type="ECO:0000259" key="1">
    <source>
        <dbReference type="Pfam" id="PF13723"/>
    </source>
</evidence>
<sequence>MKYSVHIEDWVAWTADSGFSIRPGHALTERLGESILPRMLRRRLNATARAACDAASLLDEGEGVPLIHASRHGDVSSSLEMLQGLEAGDPVSPSSFSMSVHNAVLGVYSIARHHRGPTQAISACGYEFDALITEAAGYLATGQQAVIAIFSEGEIPGPFQAHTEFPPCPCVVALRLTGETGQRLMSEPASEPERPTPLQVINWLNQDDAQLTSRQRWLLERA</sequence>
<reference evidence="2" key="1">
    <citation type="journal article" date="2015" name="Nature">
        <title>Complex archaea that bridge the gap between prokaryotes and eukaryotes.</title>
        <authorList>
            <person name="Spang A."/>
            <person name="Saw J.H."/>
            <person name="Jorgensen S.L."/>
            <person name="Zaremba-Niedzwiedzka K."/>
            <person name="Martijn J."/>
            <person name="Lind A.E."/>
            <person name="van Eijk R."/>
            <person name="Schleper C."/>
            <person name="Guy L."/>
            <person name="Ettema T.J."/>
        </authorList>
    </citation>
    <scope>NUCLEOTIDE SEQUENCE</scope>
</reference>
<comment type="caution">
    <text evidence="2">The sequence shown here is derived from an EMBL/GenBank/DDBJ whole genome shotgun (WGS) entry which is preliminary data.</text>
</comment>
<dbReference type="EMBL" id="LAZR01000032">
    <property type="protein sequence ID" value="KKO02076.1"/>
    <property type="molecule type" value="Genomic_DNA"/>
</dbReference>
<gene>
    <name evidence="2" type="ORF">LCGC14_0109380</name>
</gene>
<dbReference type="Pfam" id="PF13723">
    <property type="entry name" value="Ketoacyl-synt_2"/>
    <property type="match status" value="1"/>
</dbReference>
<evidence type="ECO:0000313" key="2">
    <source>
        <dbReference type="EMBL" id="KKO02076.1"/>
    </source>
</evidence>
<name>A0A0F9VA85_9ZZZZ</name>
<dbReference type="InterPro" id="IPR014030">
    <property type="entry name" value="Ketoacyl_synth_N"/>
</dbReference>
<feature type="domain" description="Beta-ketoacyl synthase-like N-terminal" evidence="1">
    <location>
        <begin position="32"/>
        <end position="207"/>
    </location>
</feature>
<protein>
    <recommendedName>
        <fullName evidence="1">Beta-ketoacyl synthase-like N-terminal domain-containing protein</fullName>
    </recommendedName>
</protein>